<sequence>MTTTIVWFNLIASLASAAWAAVTLFRPATLSNSRQVTAGEEFYVRMYAARALPFGLAIGALPFWGGGVAVMSILIAAAFVQIADIFIAVQRKNLRMIGGAAAGAIAHLACAFVLY</sequence>
<dbReference type="OrthoDB" id="3700602at2"/>
<name>A0A2Z5G072_9BACT</name>
<feature type="transmembrane region" description="Helical" evidence="1">
    <location>
        <begin position="96"/>
        <end position="114"/>
    </location>
</feature>
<dbReference type="Proteomes" id="UP000253606">
    <property type="component" value="Chromosome"/>
</dbReference>
<keyword evidence="1" id="KW-1133">Transmembrane helix</keyword>
<reference evidence="2 3" key="1">
    <citation type="journal article" date="2018" name="Front. Microbiol.">
        <title>Hydrolytic Capabilities as a Key to Environmental Success: Chitinolytic and Cellulolytic Acidobacteria From Acidic Sub-arctic Soils and Boreal Peatlands.</title>
        <authorList>
            <person name="Belova S.E."/>
            <person name="Ravin N.V."/>
            <person name="Pankratov T.A."/>
            <person name="Rakitin A.L."/>
            <person name="Ivanova A.A."/>
            <person name="Beletsky A.V."/>
            <person name="Mardanov A.V."/>
            <person name="Sinninghe Damste J.S."/>
            <person name="Dedysh S.N."/>
        </authorList>
    </citation>
    <scope>NUCLEOTIDE SEQUENCE [LARGE SCALE GENOMIC DNA]</scope>
    <source>
        <strain evidence="2 3">SBC82</strain>
    </source>
</reference>
<keyword evidence="1" id="KW-0812">Transmembrane</keyword>
<accession>A0A2Z5G072</accession>
<proteinExistence type="predicted"/>
<keyword evidence="1" id="KW-0472">Membrane</keyword>
<gene>
    <name evidence="2" type="ORF">ACPOL_2819</name>
</gene>
<keyword evidence="3" id="KW-1185">Reference proteome</keyword>
<dbReference type="RefSeq" id="WP_114207428.1">
    <property type="nucleotide sequence ID" value="NZ_CP030840.1"/>
</dbReference>
<evidence type="ECO:0000313" key="3">
    <source>
        <dbReference type="Proteomes" id="UP000253606"/>
    </source>
</evidence>
<dbReference type="EMBL" id="CP030840">
    <property type="protein sequence ID" value="AXC12127.1"/>
    <property type="molecule type" value="Genomic_DNA"/>
</dbReference>
<organism evidence="2 3">
    <name type="scientific">Acidisarcina polymorpha</name>
    <dbReference type="NCBI Taxonomy" id="2211140"/>
    <lineage>
        <taxon>Bacteria</taxon>
        <taxon>Pseudomonadati</taxon>
        <taxon>Acidobacteriota</taxon>
        <taxon>Terriglobia</taxon>
        <taxon>Terriglobales</taxon>
        <taxon>Acidobacteriaceae</taxon>
        <taxon>Acidisarcina</taxon>
    </lineage>
</organism>
<evidence type="ECO:0008006" key="4">
    <source>
        <dbReference type="Google" id="ProtNLM"/>
    </source>
</evidence>
<protein>
    <recommendedName>
        <fullName evidence="4">Integral membrane protein</fullName>
    </recommendedName>
</protein>
<feature type="transmembrane region" description="Helical" evidence="1">
    <location>
        <begin position="6"/>
        <end position="25"/>
    </location>
</feature>
<evidence type="ECO:0000313" key="2">
    <source>
        <dbReference type="EMBL" id="AXC12127.1"/>
    </source>
</evidence>
<evidence type="ECO:0000256" key="1">
    <source>
        <dbReference type="SAM" id="Phobius"/>
    </source>
</evidence>
<dbReference type="KEGG" id="abas:ACPOL_2819"/>
<dbReference type="AlphaFoldDB" id="A0A2Z5G072"/>